<dbReference type="EMBL" id="VMRY01000070">
    <property type="protein sequence ID" value="TVT52407.1"/>
    <property type="molecule type" value="Genomic_DNA"/>
</dbReference>
<gene>
    <name evidence="5" type="ORF">FHK82_13680</name>
</gene>
<dbReference type="PANTHER" id="PTHR42756">
    <property type="entry name" value="TRANSCRIPTIONAL REGULATOR, MARR"/>
    <property type="match status" value="1"/>
</dbReference>
<comment type="caution">
    <text evidence="5">The sequence shown here is derived from an EMBL/GenBank/DDBJ whole genome shotgun (WGS) entry which is preliminary data.</text>
</comment>
<proteinExistence type="predicted"/>
<accession>A0A558CUF4</accession>
<keyword evidence="3" id="KW-0804">Transcription</keyword>
<dbReference type="GO" id="GO:0003700">
    <property type="term" value="F:DNA-binding transcription factor activity"/>
    <property type="evidence" value="ECO:0007669"/>
    <property type="project" value="InterPro"/>
</dbReference>
<keyword evidence="2" id="KW-0238">DNA-binding</keyword>
<dbReference type="InterPro" id="IPR036388">
    <property type="entry name" value="WH-like_DNA-bd_sf"/>
</dbReference>
<name>A0A558CUF4_9GAMM</name>
<evidence type="ECO:0000256" key="2">
    <source>
        <dbReference type="ARBA" id="ARBA00023125"/>
    </source>
</evidence>
<dbReference type="InterPro" id="IPR036390">
    <property type="entry name" value="WH_DNA-bd_sf"/>
</dbReference>
<dbReference type="GO" id="GO:0003677">
    <property type="term" value="F:DNA binding"/>
    <property type="evidence" value="ECO:0007669"/>
    <property type="project" value="UniProtKB-KW"/>
</dbReference>
<feature type="domain" description="HTH marR-type" evidence="4">
    <location>
        <begin position="1"/>
        <end position="138"/>
    </location>
</feature>
<evidence type="ECO:0000259" key="4">
    <source>
        <dbReference type="PROSITE" id="PS50995"/>
    </source>
</evidence>
<dbReference type="Gene3D" id="1.10.10.10">
    <property type="entry name" value="Winged helix-like DNA-binding domain superfamily/Winged helix DNA-binding domain"/>
    <property type="match status" value="1"/>
</dbReference>
<dbReference type="PROSITE" id="PS50995">
    <property type="entry name" value="HTH_MARR_2"/>
    <property type="match status" value="1"/>
</dbReference>
<evidence type="ECO:0000313" key="5">
    <source>
        <dbReference type="EMBL" id="TVT52407.1"/>
    </source>
</evidence>
<sequence length="141" mass="15962">MTYALRSGPGFQLLRTTALFKHGFAKELAPFGITPVQFAVLGLLWENDGLSQHEIASRLGKDRPNVTRILEKIEAKSLIIRKQAPGDRRAIQVFLSQQAITMRPELEALAMNFRNRAYQGLSKIEQTQLIDLLSRIMDNLK</sequence>
<evidence type="ECO:0000256" key="1">
    <source>
        <dbReference type="ARBA" id="ARBA00023015"/>
    </source>
</evidence>
<organism evidence="5 6">
    <name type="scientific">Sedimenticola thiotaurini</name>
    <dbReference type="NCBI Taxonomy" id="1543721"/>
    <lineage>
        <taxon>Bacteria</taxon>
        <taxon>Pseudomonadati</taxon>
        <taxon>Pseudomonadota</taxon>
        <taxon>Gammaproteobacteria</taxon>
        <taxon>Chromatiales</taxon>
        <taxon>Sedimenticolaceae</taxon>
        <taxon>Sedimenticola</taxon>
    </lineage>
</organism>
<dbReference type="PRINTS" id="PR00598">
    <property type="entry name" value="HTHMARR"/>
</dbReference>
<reference evidence="5 6" key="1">
    <citation type="submission" date="2019-07" db="EMBL/GenBank/DDBJ databases">
        <title>The pathways for chlorine oxyanion respiration interact through the shared metabolite chlorate.</title>
        <authorList>
            <person name="Barnum T.P."/>
            <person name="Cheng Y."/>
            <person name="Hill K.A."/>
            <person name="Lucas L.N."/>
            <person name="Carlson H.K."/>
            <person name="Coates J.D."/>
        </authorList>
    </citation>
    <scope>NUCLEOTIDE SEQUENCE [LARGE SCALE GENOMIC DNA]</scope>
    <source>
        <strain evidence="5">BK-3</strain>
    </source>
</reference>
<keyword evidence="1" id="KW-0805">Transcription regulation</keyword>
<dbReference type="Pfam" id="PF01047">
    <property type="entry name" value="MarR"/>
    <property type="match status" value="1"/>
</dbReference>
<dbReference type="SMART" id="SM00347">
    <property type="entry name" value="HTH_MARR"/>
    <property type="match status" value="1"/>
</dbReference>
<dbReference type="InterPro" id="IPR000835">
    <property type="entry name" value="HTH_MarR-typ"/>
</dbReference>
<protein>
    <submittedName>
        <fullName evidence="5">MarR family transcriptional regulator</fullName>
    </submittedName>
</protein>
<dbReference type="PANTHER" id="PTHR42756:SF1">
    <property type="entry name" value="TRANSCRIPTIONAL REPRESSOR OF EMRAB OPERON"/>
    <property type="match status" value="1"/>
</dbReference>
<dbReference type="AlphaFoldDB" id="A0A558CUF4"/>
<evidence type="ECO:0000256" key="3">
    <source>
        <dbReference type="ARBA" id="ARBA00023163"/>
    </source>
</evidence>
<evidence type="ECO:0000313" key="6">
    <source>
        <dbReference type="Proteomes" id="UP000317355"/>
    </source>
</evidence>
<dbReference type="SUPFAM" id="SSF46785">
    <property type="entry name" value="Winged helix' DNA-binding domain"/>
    <property type="match status" value="1"/>
</dbReference>
<dbReference type="Proteomes" id="UP000317355">
    <property type="component" value="Unassembled WGS sequence"/>
</dbReference>